<proteinExistence type="predicted"/>
<comment type="caution">
    <text evidence="1">The sequence shown here is derived from an EMBL/GenBank/DDBJ whole genome shotgun (WGS) entry which is preliminary data.</text>
</comment>
<dbReference type="Proteomes" id="UP001055879">
    <property type="component" value="Linkage Group LG14"/>
</dbReference>
<protein>
    <submittedName>
        <fullName evidence="1">Uncharacterized protein</fullName>
    </submittedName>
</protein>
<name>A0ACB8Y3Y6_ARCLA</name>
<accession>A0ACB8Y3Y6</accession>
<reference evidence="2" key="1">
    <citation type="journal article" date="2022" name="Mol. Ecol. Resour.">
        <title>The genomes of chicory, endive, great burdock and yacon provide insights into Asteraceae palaeo-polyploidization history and plant inulin production.</title>
        <authorList>
            <person name="Fan W."/>
            <person name="Wang S."/>
            <person name="Wang H."/>
            <person name="Wang A."/>
            <person name="Jiang F."/>
            <person name="Liu H."/>
            <person name="Zhao H."/>
            <person name="Xu D."/>
            <person name="Zhang Y."/>
        </authorList>
    </citation>
    <scope>NUCLEOTIDE SEQUENCE [LARGE SCALE GENOMIC DNA]</scope>
    <source>
        <strain evidence="2">cv. Niubang</strain>
    </source>
</reference>
<sequence>MINDQIQIKHIGPLSGLVNSLNLGPFQKGEGVELDQGINLGVESKLGLKPRKTTEENREGDGRSFDGQEDLQNHRKERLMEGVQDEAKRKKDNHSRNPSGLGAKSKRKGDGNTFGRGRVSFHYLKRLARSNVQTKGGRKRQGRNYESRSQGRVESFKSGESGQNQTAVLNDINNVDISTGLDEFGAKVGVQWGNGEEDPNGGKDQ</sequence>
<gene>
    <name evidence="1" type="ORF">L6452_38034</name>
</gene>
<organism evidence="1 2">
    <name type="scientific">Arctium lappa</name>
    <name type="common">Greater burdock</name>
    <name type="synonym">Lappa major</name>
    <dbReference type="NCBI Taxonomy" id="4217"/>
    <lineage>
        <taxon>Eukaryota</taxon>
        <taxon>Viridiplantae</taxon>
        <taxon>Streptophyta</taxon>
        <taxon>Embryophyta</taxon>
        <taxon>Tracheophyta</taxon>
        <taxon>Spermatophyta</taxon>
        <taxon>Magnoliopsida</taxon>
        <taxon>eudicotyledons</taxon>
        <taxon>Gunneridae</taxon>
        <taxon>Pentapetalae</taxon>
        <taxon>asterids</taxon>
        <taxon>campanulids</taxon>
        <taxon>Asterales</taxon>
        <taxon>Asteraceae</taxon>
        <taxon>Carduoideae</taxon>
        <taxon>Cardueae</taxon>
        <taxon>Arctiinae</taxon>
        <taxon>Arctium</taxon>
    </lineage>
</organism>
<dbReference type="EMBL" id="CM042060">
    <property type="protein sequence ID" value="KAI3678731.1"/>
    <property type="molecule type" value="Genomic_DNA"/>
</dbReference>
<reference evidence="1 2" key="2">
    <citation type="journal article" date="2022" name="Mol. Ecol. Resour.">
        <title>The genomes of chicory, endive, great burdock and yacon provide insights into Asteraceae paleo-polyploidization history and plant inulin production.</title>
        <authorList>
            <person name="Fan W."/>
            <person name="Wang S."/>
            <person name="Wang H."/>
            <person name="Wang A."/>
            <person name="Jiang F."/>
            <person name="Liu H."/>
            <person name="Zhao H."/>
            <person name="Xu D."/>
            <person name="Zhang Y."/>
        </authorList>
    </citation>
    <scope>NUCLEOTIDE SEQUENCE [LARGE SCALE GENOMIC DNA]</scope>
    <source>
        <strain evidence="2">cv. Niubang</strain>
    </source>
</reference>
<evidence type="ECO:0000313" key="2">
    <source>
        <dbReference type="Proteomes" id="UP001055879"/>
    </source>
</evidence>
<keyword evidence="2" id="KW-1185">Reference proteome</keyword>
<evidence type="ECO:0000313" key="1">
    <source>
        <dbReference type="EMBL" id="KAI3678731.1"/>
    </source>
</evidence>